<dbReference type="AlphaFoldDB" id="A0A8H7E0W8"/>
<reference evidence="2" key="1">
    <citation type="submission" date="2020-02" db="EMBL/GenBank/DDBJ databases">
        <authorList>
            <person name="Palmer J.M."/>
        </authorList>
    </citation>
    <scope>NUCLEOTIDE SEQUENCE</scope>
    <source>
        <strain evidence="2">EPUS1.4</strain>
        <tissue evidence="2">Thallus</tissue>
    </source>
</reference>
<organism evidence="2 3">
    <name type="scientific">Endocarpon pusillum</name>
    <dbReference type="NCBI Taxonomy" id="364733"/>
    <lineage>
        <taxon>Eukaryota</taxon>
        <taxon>Fungi</taxon>
        <taxon>Dikarya</taxon>
        <taxon>Ascomycota</taxon>
        <taxon>Pezizomycotina</taxon>
        <taxon>Eurotiomycetes</taxon>
        <taxon>Chaetothyriomycetidae</taxon>
        <taxon>Verrucariales</taxon>
        <taxon>Verrucariaceae</taxon>
        <taxon>Endocarpon</taxon>
    </lineage>
</organism>
<evidence type="ECO:0000313" key="3">
    <source>
        <dbReference type="Proteomes" id="UP000606974"/>
    </source>
</evidence>
<evidence type="ECO:0000256" key="1">
    <source>
        <dbReference type="SAM" id="MobiDB-lite"/>
    </source>
</evidence>
<sequence length="557" mass="62311">MSSQGGANGNGESYGNGSNALAQPKAYPPQDAQSPYAKAVRRPALAQTTGQVNSFTGGLKPPQVILNVQQTTKEPASCVSRPKSDILATKTPSIGQQTTPNPESSRWGPNQPKNIQNSPTLQNDSCKQHHNPAPAICKSRERILRQKQNIGNSHASQHGTSVQKLVFRSQQASERNALKREIVKAPQTSKAGPIRQKAGESPPASSSSQSQQRQNAHLGEDPKRPTLDRDIRQSRSKDPQNQSLDANKQDESHKRSESTVQVRFLTTLDCQFKIPDQFYPLRALIPNLAALYNERRENDHYPRMEARDLPPFFHPFNQSGPELSNDKWTIYNAQGGMPYSDPDSFWPTLLSPLLPIAGNRLEEAVQVAWTEFERYFDLCPHCYKSCIAVHYEPSYSLPEAQRIAQAALYFEEAIYTKMNDPEDDDPPPKRNWLHNPHFSSFLPPNNSNATRVMDLVGSARSLEELIDLMNPIPVPGEPNFSWMFEFGELLSSHTKAITFEGWPNFRSPVDAMNGINWIVSFITASMNCPGLRQLTSFPRTEQGLSAFLSEGRSWARH</sequence>
<keyword evidence="3" id="KW-1185">Reference proteome</keyword>
<dbReference type="Proteomes" id="UP000606974">
    <property type="component" value="Unassembled WGS sequence"/>
</dbReference>
<feature type="compositionally biased region" description="Basic and acidic residues" evidence="1">
    <location>
        <begin position="218"/>
        <end position="238"/>
    </location>
</feature>
<evidence type="ECO:0000313" key="2">
    <source>
        <dbReference type="EMBL" id="KAF7504745.1"/>
    </source>
</evidence>
<feature type="region of interest" description="Disordered" evidence="1">
    <location>
        <begin position="66"/>
        <end position="168"/>
    </location>
</feature>
<feature type="compositionally biased region" description="Polar residues" evidence="1">
    <location>
        <begin position="146"/>
        <end position="168"/>
    </location>
</feature>
<gene>
    <name evidence="2" type="ORF">GJ744_001746</name>
</gene>
<feature type="compositionally biased region" description="Gly residues" evidence="1">
    <location>
        <begin position="1"/>
        <end position="14"/>
    </location>
</feature>
<feature type="compositionally biased region" description="Basic and acidic residues" evidence="1">
    <location>
        <begin position="247"/>
        <end position="257"/>
    </location>
</feature>
<dbReference type="OrthoDB" id="5291055at2759"/>
<name>A0A8H7E0W8_9EURO</name>
<dbReference type="EMBL" id="JAACFV010000128">
    <property type="protein sequence ID" value="KAF7504745.1"/>
    <property type="molecule type" value="Genomic_DNA"/>
</dbReference>
<comment type="caution">
    <text evidence="2">The sequence shown here is derived from an EMBL/GenBank/DDBJ whole genome shotgun (WGS) entry which is preliminary data.</text>
</comment>
<feature type="region of interest" description="Disordered" evidence="1">
    <location>
        <begin position="1"/>
        <end position="45"/>
    </location>
</feature>
<proteinExistence type="predicted"/>
<feature type="region of interest" description="Disordered" evidence="1">
    <location>
        <begin position="180"/>
        <end position="259"/>
    </location>
</feature>
<feature type="compositionally biased region" description="Polar residues" evidence="1">
    <location>
        <begin position="90"/>
        <end position="125"/>
    </location>
</feature>
<protein>
    <submittedName>
        <fullName evidence="2">Uncharacterized protein</fullName>
    </submittedName>
</protein>
<accession>A0A8H7E0W8</accession>